<keyword evidence="5" id="KW-1185">Reference proteome</keyword>
<feature type="transmembrane region" description="Helical" evidence="1">
    <location>
        <begin position="64"/>
        <end position="84"/>
    </location>
</feature>
<dbReference type="AlphaFoldDB" id="A0A5J5HWF3"/>
<evidence type="ECO:0000313" key="3">
    <source>
        <dbReference type="EMBL" id="KAA9025213.1"/>
    </source>
</evidence>
<evidence type="ECO:0000313" key="2">
    <source>
        <dbReference type="EMBL" id="KAA9012967.1"/>
    </source>
</evidence>
<proteinExistence type="predicted"/>
<sequence length="130" mass="14864">MQDVDHVEQTDEAGSPSPRAADWFWRPWYAKLYWVTALLYWIGLEIMITIPYDRINTSVATAMVLLIFIFNPITVVAVLGYGFLKAKVSCGEWVITRGQPSQTPTMDPYTDPFDARSGFRHLRHLGVIKD</sequence>
<dbReference type="RefSeq" id="WP_120252699.1">
    <property type="nucleotide sequence ID" value="NZ_VYQA01000019.1"/>
</dbReference>
<gene>
    <name evidence="3" type="ORF">F4U95_20260</name>
    <name evidence="2" type="ORF">F4U96_20135</name>
</gene>
<protein>
    <submittedName>
        <fullName evidence="3">Uncharacterized protein</fullName>
    </submittedName>
</protein>
<keyword evidence="1" id="KW-0812">Transmembrane</keyword>
<dbReference type="Proteomes" id="UP000325933">
    <property type="component" value="Unassembled WGS sequence"/>
</dbReference>
<accession>A0A5J5HWF3</accession>
<evidence type="ECO:0000313" key="5">
    <source>
        <dbReference type="Proteomes" id="UP000326364"/>
    </source>
</evidence>
<comment type="caution">
    <text evidence="3">The sequence shown here is derived from an EMBL/GenBank/DDBJ whole genome shotgun (WGS) entry which is preliminary data.</text>
</comment>
<dbReference type="EMBL" id="VYQA01000019">
    <property type="protein sequence ID" value="KAA9025213.1"/>
    <property type="molecule type" value="Genomic_DNA"/>
</dbReference>
<feature type="transmembrane region" description="Helical" evidence="1">
    <location>
        <begin position="32"/>
        <end position="52"/>
    </location>
</feature>
<keyword evidence="1" id="KW-0472">Membrane</keyword>
<dbReference type="Proteomes" id="UP000326364">
    <property type="component" value="Unassembled WGS sequence"/>
</dbReference>
<organism evidence="3 4">
    <name type="scientific">Sphingobium limneticum</name>
    <dbReference type="NCBI Taxonomy" id="1007511"/>
    <lineage>
        <taxon>Bacteria</taxon>
        <taxon>Pseudomonadati</taxon>
        <taxon>Pseudomonadota</taxon>
        <taxon>Alphaproteobacteria</taxon>
        <taxon>Sphingomonadales</taxon>
        <taxon>Sphingomonadaceae</taxon>
        <taxon>Sphingobium</taxon>
    </lineage>
</organism>
<evidence type="ECO:0000256" key="1">
    <source>
        <dbReference type="SAM" id="Phobius"/>
    </source>
</evidence>
<reference evidence="4 5" key="1">
    <citation type="submission" date="2019-09" db="EMBL/GenBank/DDBJ databases">
        <authorList>
            <person name="Feng G."/>
        </authorList>
    </citation>
    <scope>NUCLEOTIDE SEQUENCE [LARGE SCALE GENOMIC DNA]</scope>
    <source>
        <strain evidence="3 4">KACC 19283</strain>
        <strain evidence="2 5">KACC 19284</strain>
    </source>
</reference>
<name>A0A5J5HWF3_9SPHN</name>
<evidence type="ECO:0000313" key="4">
    <source>
        <dbReference type="Proteomes" id="UP000325933"/>
    </source>
</evidence>
<dbReference type="EMBL" id="VYQB01000019">
    <property type="protein sequence ID" value="KAA9012967.1"/>
    <property type="molecule type" value="Genomic_DNA"/>
</dbReference>
<keyword evidence="1" id="KW-1133">Transmembrane helix</keyword>